<sequence length="225" mass="26055">MYINKILTFILIYLTSKCYSTSPSNSNHSPSTSEVDHLIMDFERDYSDGGRTDHLLQNNLQQNHEAETSANINYSNIHHQYRHDDPQHPSSSMLHSNFQQNPDAALISEDYSNIQPSYQQNESRHMLANTNVREQYGEASSTLNSLVIHATSVDDVFDEIFVDGIKKYHCKVHRNNQRCKSKVKKSRNFNSNLWKHLKLKHRQVHDALKAKFAETGNNARDVRRV</sequence>
<keyword evidence="1" id="KW-0732">Signal</keyword>
<evidence type="ECO:0000313" key="2">
    <source>
        <dbReference type="Proteomes" id="UP000887561"/>
    </source>
</evidence>
<evidence type="ECO:0000256" key="1">
    <source>
        <dbReference type="SAM" id="SignalP"/>
    </source>
</evidence>
<organism evidence="2 3">
    <name type="scientific">Meloidogyne javanica</name>
    <name type="common">Root-knot nematode worm</name>
    <dbReference type="NCBI Taxonomy" id="6303"/>
    <lineage>
        <taxon>Eukaryota</taxon>
        <taxon>Metazoa</taxon>
        <taxon>Ecdysozoa</taxon>
        <taxon>Nematoda</taxon>
        <taxon>Chromadorea</taxon>
        <taxon>Rhabditida</taxon>
        <taxon>Tylenchina</taxon>
        <taxon>Tylenchomorpha</taxon>
        <taxon>Tylenchoidea</taxon>
        <taxon>Meloidogynidae</taxon>
        <taxon>Meloidogyninae</taxon>
        <taxon>Meloidogyne</taxon>
        <taxon>Meloidogyne incognita group</taxon>
    </lineage>
</organism>
<reference evidence="3" key="1">
    <citation type="submission" date="2022-11" db="UniProtKB">
        <authorList>
            <consortium name="WormBaseParasite"/>
        </authorList>
    </citation>
    <scope>IDENTIFICATION</scope>
</reference>
<feature type="signal peptide" evidence="1">
    <location>
        <begin position="1"/>
        <end position="20"/>
    </location>
</feature>
<evidence type="ECO:0000313" key="3">
    <source>
        <dbReference type="WBParaSite" id="scaffold704_cov299.g1630"/>
    </source>
</evidence>
<accession>A0A915N087</accession>
<protein>
    <submittedName>
        <fullName evidence="3">Uncharacterized protein</fullName>
    </submittedName>
</protein>
<feature type="chain" id="PRO_5037663968" evidence="1">
    <location>
        <begin position="21"/>
        <end position="225"/>
    </location>
</feature>
<name>A0A915N087_MELJA</name>
<dbReference type="Proteomes" id="UP000887561">
    <property type="component" value="Unplaced"/>
</dbReference>
<proteinExistence type="predicted"/>
<dbReference type="WBParaSite" id="scaffold704_cov299.g1630">
    <property type="protein sequence ID" value="scaffold704_cov299.g1630"/>
    <property type="gene ID" value="scaffold704_cov299.g1630"/>
</dbReference>
<dbReference type="AlphaFoldDB" id="A0A915N087"/>
<keyword evidence="2" id="KW-1185">Reference proteome</keyword>